<dbReference type="InterPro" id="IPR011009">
    <property type="entry name" value="Kinase-like_dom_sf"/>
</dbReference>
<feature type="chain" id="PRO_5043456028" evidence="16">
    <location>
        <begin position="28"/>
        <end position="662"/>
    </location>
</feature>
<dbReference type="PROSITE" id="PS51473">
    <property type="entry name" value="GNK2"/>
    <property type="match status" value="2"/>
</dbReference>
<evidence type="ECO:0000256" key="15">
    <source>
        <dbReference type="SAM" id="Phobius"/>
    </source>
</evidence>
<evidence type="ECO:0000256" key="14">
    <source>
        <dbReference type="SAM" id="MobiDB-lite"/>
    </source>
</evidence>
<dbReference type="PANTHER" id="PTHR27002">
    <property type="entry name" value="RECEPTOR-LIKE SERINE/THREONINE-PROTEIN KINASE SD1-8"/>
    <property type="match status" value="1"/>
</dbReference>
<dbReference type="InterPro" id="IPR002902">
    <property type="entry name" value="GNK2"/>
</dbReference>
<dbReference type="InterPro" id="IPR038408">
    <property type="entry name" value="GNK2_sf"/>
</dbReference>
<organism evidence="17 18">
    <name type="scientific">Nelumbo nucifera</name>
    <name type="common">Sacred lotus</name>
    <dbReference type="NCBI Taxonomy" id="4432"/>
    <lineage>
        <taxon>Eukaryota</taxon>
        <taxon>Viridiplantae</taxon>
        <taxon>Streptophyta</taxon>
        <taxon>Embryophyta</taxon>
        <taxon>Tracheophyta</taxon>
        <taxon>Spermatophyta</taxon>
        <taxon>Magnoliopsida</taxon>
        <taxon>Proteales</taxon>
        <taxon>Nelumbonaceae</taxon>
        <taxon>Nelumbo</taxon>
    </lineage>
</organism>
<dbReference type="FunCoup" id="A0A1U8AXN1">
    <property type="interactions" value="495"/>
</dbReference>
<dbReference type="PROSITE" id="PS00108">
    <property type="entry name" value="PROTEIN_KINASE_ST"/>
    <property type="match status" value="1"/>
</dbReference>
<keyword evidence="4" id="KW-0808">Transferase</keyword>
<dbReference type="Gene3D" id="3.30.430.20">
    <property type="entry name" value="Gnk2 domain, C-X8-C-X2-C motif"/>
    <property type="match status" value="2"/>
</dbReference>
<dbReference type="GO" id="GO:0005886">
    <property type="term" value="C:plasma membrane"/>
    <property type="evidence" value="ECO:0000318"/>
    <property type="project" value="GO_Central"/>
</dbReference>
<dbReference type="GeneID" id="104604924"/>
<feature type="transmembrane region" description="Helical" evidence="15">
    <location>
        <begin position="278"/>
        <end position="299"/>
    </location>
</feature>
<sequence length="662" mass="74312">MIRPHGTTITQLLLLSLLYVSVGFSSATPTYVTEYCENTTANEFFPNSSYQLNLNLVLSSLTSNASARNGFSNATAGQSNNTVYGLFLCRGDVTHDVCRNCVETASLEIIRRCPNRKVAYIWYDECMLRYSNLFIFSTINEVPGFSFSNSPNISDPDGFRELLIQVVNRLTNRVAFDPSVGKFTTGEYNFTSSQTLYSLAQCTPDLSANDCNRCLRGSIAQIPICCDGKQGAIILNPSCSLRYDMYPFFRVTAVTEVPSTTTTTNTSTGKGRNRSRTIVLIVIPLISVLVLLCAIFVSFRRKRKRAKAEDEVQMVDSLQMDFDTIKASTNNFADVNKLGEGGFGVVYKGRLLDGQEIAVKRLSRNSGQGEMQFKNEGALLAKLQHRNLVRLLGFCLEGEEKLLIYEFVYNKSLDHFLFDPIKRADLTWEKRYRIIVGVARGLLYLHEDSRHRIIHRDLKASNILLDAQMNPKIADFGMARLFVPDQIEGKTRRVVGTYGYMPPEYAIRGQFSVKSDAFSFGVLLLEIMTGQRNNAFYQTEQAEYLLTHAWRRWKDGAALELIDPTLHDHYSRHEVLKCFQIALLCVQEDVADRPTMSSVTLMLDSYSVTLALPSPPPFYIGSRTKSVIPAKKNESQGSESDQSASKVSPQSVGMSLTEVYPR</sequence>
<evidence type="ECO:0000256" key="2">
    <source>
        <dbReference type="ARBA" id="ARBA00022527"/>
    </source>
</evidence>
<accession>A0A1U8AXN1</accession>
<protein>
    <submittedName>
        <fullName evidence="18">Receptor-like protein kinase At4g00960 isoform X1</fullName>
    </submittedName>
</protein>
<dbReference type="Gene3D" id="1.10.510.10">
    <property type="entry name" value="Transferase(Phosphotransferase) domain 1"/>
    <property type="match status" value="1"/>
</dbReference>
<evidence type="ECO:0000256" key="7">
    <source>
        <dbReference type="ARBA" id="ARBA00022737"/>
    </source>
</evidence>
<evidence type="ECO:0000256" key="10">
    <source>
        <dbReference type="ARBA" id="ARBA00022840"/>
    </source>
</evidence>
<dbReference type="PROSITE" id="PS00107">
    <property type="entry name" value="PROTEIN_KINASE_ATP"/>
    <property type="match status" value="1"/>
</dbReference>
<evidence type="ECO:0000256" key="6">
    <source>
        <dbReference type="ARBA" id="ARBA00022729"/>
    </source>
</evidence>
<dbReference type="Pfam" id="PF01657">
    <property type="entry name" value="Stress-antifung"/>
    <property type="match status" value="2"/>
</dbReference>
<dbReference type="GO" id="GO:0006979">
    <property type="term" value="P:response to oxidative stress"/>
    <property type="evidence" value="ECO:0007669"/>
    <property type="project" value="UniProtKB-ARBA"/>
</dbReference>
<dbReference type="FunFam" id="3.30.430.20:FF:000003">
    <property type="entry name" value="Cysteine-rich RLK (RECEPTOR-like protein kinase) 10"/>
    <property type="match status" value="1"/>
</dbReference>
<dbReference type="PROSITE" id="PS50011">
    <property type="entry name" value="PROTEIN_KINASE_DOM"/>
    <property type="match status" value="1"/>
</dbReference>
<dbReference type="GO" id="GO:0007165">
    <property type="term" value="P:signal transduction"/>
    <property type="evidence" value="ECO:0000318"/>
    <property type="project" value="GO_Central"/>
</dbReference>
<evidence type="ECO:0000313" key="17">
    <source>
        <dbReference type="Proteomes" id="UP000189703"/>
    </source>
</evidence>
<dbReference type="GO" id="GO:0006955">
    <property type="term" value="P:immune response"/>
    <property type="evidence" value="ECO:0000318"/>
    <property type="project" value="GO_Central"/>
</dbReference>
<evidence type="ECO:0000256" key="1">
    <source>
        <dbReference type="ARBA" id="ARBA00004167"/>
    </source>
</evidence>
<dbReference type="OrthoDB" id="4062651at2759"/>
<dbReference type="FunFam" id="3.30.430.20:FF:000002">
    <property type="entry name" value="Cysteine-rich receptor-like protein kinase 10"/>
    <property type="match status" value="1"/>
</dbReference>
<evidence type="ECO:0000256" key="4">
    <source>
        <dbReference type="ARBA" id="ARBA00022679"/>
    </source>
</evidence>
<dbReference type="KEGG" id="nnu:104604924"/>
<dbReference type="InterPro" id="IPR008271">
    <property type="entry name" value="Ser/Thr_kinase_AS"/>
</dbReference>
<feature type="compositionally biased region" description="Polar residues" evidence="14">
    <location>
        <begin position="635"/>
        <end position="654"/>
    </location>
</feature>
<evidence type="ECO:0000256" key="11">
    <source>
        <dbReference type="ARBA" id="ARBA00022989"/>
    </source>
</evidence>
<gene>
    <name evidence="18" type="primary">LOC104604924</name>
</gene>
<dbReference type="InterPro" id="IPR017441">
    <property type="entry name" value="Protein_kinase_ATP_BS"/>
</dbReference>
<dbReference type="InterPro" id="IPR001245">
    <property type="entry name" value="Ser-Thr/Tyr_kinase_cat_dom"/>
</dbReference>
<dbReference type="PANTHER" id="PTHR27002:SF1104">
    <property type="entry name" value="CYSTEINE-RICH RECEPTOR-LIKE PROTEIN KINASE 27-RELATED"/>
    <property type="match status" value="1"/>
</dbReference>
<keyword evidence="5 15" id="KW-0812">Transmembrane</keyword>
<reference evidence="18" key="1">
    <citation type="submission" date="2025-08" db="UniProtKB">
        <authorList>
            <consortium name="RefSeq"/>
        </authorList>
    </citation>
    <scope>IDENTIFICATION</scope>
</reference>
<dbReference type="CDD" id="cd23509">
    <property type="entry name" value="Gnk2-like"/>
    <property type="match status" value="2"/>
</dbReference>
<keyword evidence="13" id="KW-0325">Glycoprotein</keyword>
<dbReference type="FunFam" id="3.30.200.20:FF:000142">
    <property type="entry name" value="Cysteine-rich receptor-like protein kinase 10"/>
    <property type="match status" value="1"/>
</dbReference>
<keyword evidence="6 16" id="KW-0732">Signal</keyword>
<name>A0A1U8AXN1_NELNU</name>
<keyword evidence="12 15" id="KW-0472">Membrane</keyword>
<dbReference type="Pfam" id="PF07714">
    <property type="entry name" value="PK_Tyr_Ser-Thr"/>
    <property type="match status" value="1"/>
</dbReference>
<dbReference type="OMA" id="TRLDWQM"/>
<dbReference type="CDD" id="cd14066">
    <property type="entry name" value="STKc_IRAK"/>
    <property type="match status" value="1"/>
</dbReference>
<proteinExistence type="predicted"/>
<keyword evidence="8" id="KW-0547">Nucleotide-binding</keyword>
<keyword evidence="17" id="KW-1185">Reference proteome</keyword>
<evidence type="ECO:0000256" key="8">
    <source>
        <dbReference type="ARBA" id="ARBA00022741"/>
    </source>
</evidence>
<keyword evidence="11 15" id="KW-1133">Transmembrane helix</keyword>
<evidence type="ECO:0000256" key="12">
    <source>
        <dbReference type="ARBA" id="ARBA00023136"/>
    </source>
</evidence>
<evidence type="ECO:0000256" key="9">
    <source>
        <dbReference type="ARBA" id="ARBA00022777"/>
    </source>
</evidence>
<keyword evidence="2" id="KW-0723">Serine/threonine-protein kinase</keyword>
<keyword evidence="3" id="KW-0597">Phosphoprotein</keyword>
<keyword evidence="9" id="KW-0418">Kinase</keyword>
<keyword evidence="10" id="KW-0067">ATP-binding</keyword>
<dbReference type="GO" id="GO:0004674">
    <property type="term" value="F:protein serine/threonine kinase activity"/>
    <property type="evidence" value="ECO:0000318"/>
    <property type="project" value="GO_Central"/>
</dbReference>
<dbReference type="InterPro" id="IPR000719">
    <property type="entry name" value="Prot_kinase_dom"/>
</dbReference>
<dbReference type="eggNOG" id="ENOG502QWDY">
    <property type="taxonomic scope" value="Eukaryota"/>
</dbReference>
<dbReference type="AlphaFoldDB" id="A0A1U8AXN1"/>
<evidence type="ECO:0000256" key="16">
    <source>
        <dbReference type="SAM" id="SignalP"/>
    </source>
</evidence>
<comment type="subcellular location">
    <subcellularLocation>
        <location evidence="1">Membrane</location>
        <topology evidence="1">Single-pass membrane protein</topology>
    </subcellularLocation>
</comment>
<evidence type="ECO:0000256" key="13">
    <source>
        <dbReference type="ARBA" id="ARBA00023180"/>
    </source>
</evidence>
<dbReference type="RefSeq" id="XP_010267805.1">
    <property type="nucleotide sequence ID" value="XM_010269503.2"/>
</dbReference>
<dbReference type="SMART" id="SM00220">
    <property type="entry name" value="S_TKc"/>
    <property type="match status" value="1"/>
</dbReference>
<evidence type="ECO:0000313" key="18">
    <source>
        <dbReference type="RefSeq" id="XP_010267805.1"/>
    </source>
</evidence>
<dbReference type="Proteomes" id="UP000189703">
    <property type="component" value="Unplaced"/>
</dbReference>
<evidence type="ECO:0000256" key="3">
    <source>
        <dbReference type="ARBA" id="ARBA00022553"/>
    </source>
</evidence>
<dbReference type="SUPFAM" id="SSF56112">
    <property type="entry name" value="Protein kinase-like (PK-like)"/>
    <property type="match status" value="1"/>
</dbReference>
<feature type="region of interest" description="Disordered" evidence="14">
    <location>
        <begin position="629"/>
        <end position="662"/>
    </location>
</feature>
<dbReference type="GO" id="GO:0005524">
    <property type="term" value="F:ATP binding"/>
    <property type="evidence" value="ECO:0007669"/>
    <property type="project" value="UniProtKB-UniRule"/>
</dbReference>
<dbReference type="FunFam" id="1.10.510.10:FF:000129">
    <property type="entry name" value="cysteine-rich receptor-like protein kinase 10"/>
    <property type="match status" value="1"/>
</dbReference>
<keyword evidence="7" id="KW-0677">Repeat</keyword>
<dbReference type="Gene3D" id="3.30.200.20">
    <property type="entry name" value="Phosphorylase Kinase, domain 1"/>
    <property type="match status" value="1"/>
</dbReference>
<feature type="signal peptide" evidence="16">
    <location>
        <begin position="1"/>
        <end position="27"/>
    </location>
</feature>
<evidence type="ECO:0000256" key="5">
    <source>
        <dbReference type="ARBA" id="ARBA00022692"/>
    </source>
</evidence>